<dbReference type="InterPro" id="IPR001650">
    <property type="entry name" value="Helicase_C-like"/>
</dbReference>
<dbReference type="GO" id="GO:0005524">
    <property type="term" value="F:ATP binding"/>
    <property type="evidence" value="ECO:0007669"/>
    <property type="project" value="UniProtKB-KW"/>
</dbReference>
<dbReference type="InterPro" id="IPR044742">
    <property type="entry name" value="DEAD/DEAH_RhlB"/>
</dbReference>
<sequence>MDPLDLFFKNLKKNISNKKDENNFHTEIEVSSEHEEIKLEKTDMKRNRNNIQAIIELKSLHDIDNYKTKNIISSAMYRKKNNISFLGSKNILPIFNFESLNIPFKFLDILNSKKIFRPTPIQSQVIPILLSCNNVVGVSETGTGKTLAYGIPVILFANTFKELSTIILTPTRELCIQIYENIKLFARPYNLNVCSFYGGTYLLNDLKKIKKNPNIVIATPGRLIDIMKTNKGKYFNVSNVKTLIIDEIDRMIDFGFLPQINQIISNIKNTDLKKAENLNNPNFRKDTNSVDCKNTNFKKFEDLHRSSFVVGAFSATTSYKVNSFMLKNFKNIFSVTVGKKYLSLPTTITHFIFILKKTDKFSKLLSFLNQNQIKEDSKNDESFLIFVNKKETSEDLSQKLNNLGYLTLSLNGNKDQNDRESIINNFRNKVCNILISTSLCSRGLDIDGLKNVINYDCPQTKEDFVHQVGRTGRFMEGKAYTFICEEERKFSVNIYEVLNQNDCIDIEEVNDLNNMECTNECGIVGRIENGIELGKVENLDKLEGKPNIKVYGFNNLRYFVEEYLDLIEKGEETIFKGYKGRGLNKLTSQLEGKKRVETRIMKNEICNENENFVFESKIETNNKVSMIKKIVNEMAVKVSETLPDTKDKYDDSKRIKK</sequence>
<dbReference type="Pfam" id="PF00270">
    <property type="entry name" value="DEAD"/>
    <property type="match status" value="1"/>
</dbReference>
<dbReference type="PROSITE" id="PS51194">
    <property type="entry name" value="HELICASE_CTER"/>
    <property type="match status" value="1"/>
</dbReference>
<dbReference type="InterPro" id="IPR014001">
    <property type="entry name" value="Helicase_ATP-bd"/>
</dbReference>
<dbReference type="Gene3D" id="3.40.50.300">
    <property type="entry name" value="P-loop containing nucleotide triphosphate hydrolases"/>
    <property type="match status" value="2"/>
</dbReference>
<gene>
    <name evidence="8" type="ORF">CWI37_2109p0010</name>
</gene>
<dbReference type="InterPro" id="IPR011545">
    <property type="entry name" value="DEAD/DEAH_box_helicase_dom"/>
</dbReference>
<dbReference type="SMART" id="SM00487">
    <property type="entry name" value="DEXDc"/>
    <property type="match status" value="1"/>
</dbReference>
<keyword evidence="3" id="KW-0378">Hydrolase</keyword>
<dbReference type="VEuPathDB" id="MicrosporidiaDB:CWI37_2109p0010"/>
<dbReference type="InterPro" id="IPR027417">
    <property type="entry name" value="P-loop_NTPase"/>
</dbReference>
<dbReference type="PANTHER" id="PTHR47958">
    <property type="entry name" value="ATP-DEPENDENT RNA HELICASE DBP3"/>
    <property type="match status" value="1"/>
</dbReference>
<dbReference type="EMBL" id="PITJ01002109">
    <property type="protein sequence ID" value="TBT97722.1"/>
    <property type="molecule type" value="Genomic_DNA"/>
</dbReference>
<evidence type="ECO:0000256" key="2">
    <source>
        <dbReference type="ARBA" id="ARBA00022741"/>
    </source>
</evidence>
<name>A0A4Q9KSG0_9MICR</name>
<organism evidence="8 9">
    <name type="scientific">Hamiltosporidium tvaerminnensis</name>
    <dbReference type="NCBI Taxonomy" id="1176355"/>
    <lineage>
        <taxon>Eukaryota</taxon>
        <taxon>Fungi</taxon>
        <taxon>Fungi incertae sedis</taxon>
        <taxon>Microsporidia</taxon>
        <taxon>Dubosqiidae</taxon>
        <taxon>Hamiltosporidium</taxon>
    </lineage>
</organism>
<evidence type="ECO:0000313" key="8">
    <source>
        <dbReference type="EMBL" id="TBT97722.1"/>
    </source>
</evidence>
<dbReference type="CDD" id="cd18787">
    <property type="entry name" value="SF2_C_DEAD"/>
    <property type="match status" value="1"/>
</dbReference>
<dbReference type="SUPFAM" id="SSF52540">
    <property type="entry name" value="P-loop containing nucleoside triphosphate hydrolases"/>
    <property type="match status" value="2"/>
</dbReference>
<evidence type="ECO:0000256" key="3">
    <source>
        <dbReference type="ARBA" id="ARBA00022801"/>
    </source>
</evidence>
<reference evidence="8 9" key="1">
    <citation type="submission" date="2017-12" db="EMBL/GenBank/DDBJ databases">
        <authorList>
            <person name="Pombert J.-F."/>
            <person name="Haag K.L."/>
            <person name="Ebert D."/>
        </authorList>
    </citation>
    <scope>NUCLEOTIDE SEQUENCE [LARGE SCALE GENOMIC DNA]</scope>
    <source>
        <strain evidence="8">FI-OER-3-3</strain>
    </source>
</reference>
<evidence type="ECO:0000256" key="1">
    <source>
        <dbReference type="ARBA" id="ARBA00012552"/>
    </source>
</evidence>
<feature type="domain" description="Helicase ATP-binding" evidence="6">
    <location>
        <begin position="126"/>
        <end position="335"/>
    </location>
</feature>
<keyword evidence="2" id="KW-0547">Nucleotide-binding</keyword>
<evidence type="ECO:0000259" key="7">
    <source>
        <dbReference type="PROSITE" id="PS51194"/>
    </source>
</evidence>
<evidence type="ECO:0000256" key="4">
    <source>
        <dbReference type="ARBA" id="ARBA00022806"/>
    </source>
</evidence>
<evidence type="ECO:0000259" key="6">
    <source>
        <dbReference type="PROSITE" id="PS51192"/>
    </source>
</evidence>
<feature type="domain" description="Helicase C-terminal" evidence="7">
    <location>
        <begin position="360"/>
        <end position="513"/>
    </location>
</feature>
<dbReference type="AlphaFoldDB" id="A0A4Q9KSG0"/>
<dbReference type="GO" id="GO:0003724">
    <property type="term" value="F:RNA helicase activity"/>
    <property type="evidence" value="ECO:0007669"/>
    <property type="project" value="UniProtKB-EC"/>
</dbReference>
<dbReference type="GO" id="GO:0003676">
    <property type="term" value="F:nucleic acid binding"/>
    <property type="evidence" value="ECO:0007669"/>
    <property type="project" value="InterPro"/>
</dbReference>
<keyword evidence="5" id="KW-0067">ATP-binding</keyword>
<accession>A0A4Q9KSG0</accession>
<dbReference type="Proteomes" id="UP000292362">
    <property type="component" value="Unassembled WGS sequence"/>
</dbReference>
<dbReference type="Pfam" id="PF00271">
    <property type="entry name" value="Helicase_C"/>
    <property type="match status" value="1"/>
</dbReference>
<dbReference type="GO" id="GO:0016787">
    <property type="term" value="F:hydrolase activity"/>
    <property type="evidence" value="ECO:0007669"/>
    <property type="project" value="UniProtKB-KW"/>
</dbReference>
<comment type="caution">
    <text evidence="8">The sequence shown here is derived from an EMBL/GenBank/DDBJ whole genome shotgun (WGS) entry which is preliminary data.</text>
</comment>
<dbReference type="SMART" id="SM00490">
    <property type="entry name" value="HELICc"/>
    <property type="match status" value="1"/>
</dbReference>
<evidence type="ECO:0000313" key="9">
    <source>
        <dbReference type="Proteomes" id="UP000292362"/>
    </source>
</evidence>
<keyword evidence="4 8" id="KW-0347">Helicase</keyword>
<evidence type="ECO:0000256" key="5">
    <source>
        <dbReference type="ARBA" id="ARBA00022840"/>
    </source>
</evidence>
<proteinExistence type="predicted"/>
<protein>
    <recommendedName>
        <fullName evidence="1">RNA helicase</fullName>
        <ecNumber evidence="1">3.6.4.13</ecNumber>
    </recommendedName>
</protein>
<dbReference type="PROSITE" id="PS51192">
    <property type="entry name" value="HELICASE_ATP_BIND_1"/>
    <property type="match status" value="1"/>
</dbReference>
<dbReference type="EC" id="3.6.4.13" evidence="1"/>
<dbReference type="CDD" id="cd00268">
    <property type="entry name" value="DEADc"/>
    <property type="match status" value="1"/>
</dbReference>